<dbReference type="EMBL" id="CP031093">
    <property type="protein sequence ID" value="QCF27569.1"/>
    <property type="molecule type" value="Genomic_DNA"/>
</dbReference>
<dbReference type="KEGG" id="hmi:soil367_17485"/>
<dbReference type="SMART" id="SM00267">
    <property type="entry name" value="GGDEF"/>
    <property type="match status" value="1"/>
</dbReference>
<comment type="cofactor">
    <cofactor evidence="1">
        <name>Mg(2+)</name>
        <dbReference type="ChEBI" id="CHEBI:18420"/>
    </cofactor>
</comment>
<evidence type="ECO:0000256" key="1">
    <source>
        <dbReference type="ARBA" id="ARBA00001946"/>
    </source>
</evidence>
<evidence type="ECO:0000256" key="3">
    <source>
        <dbReference type="ARBA" id="ARBA00034247"/>
    </source>
</evidence>
<feature type="transmembrane region" description="Helical" evidence="4">
    <location>
        <begin position="92"/>
        <end position="110"/>
    </location>
</feature>
<dbReference type="FunFam" id="3.30.70.270:FF:000001">
    <property type="entry name" value="Diguanylate cyclase domain protein"/>
    <property type="match status" value="1"/>
</dbReference>
<comment type="catalytic activity">
    <reaction evidence="3">
        <text>2 GTP = 3',3'-c-di-GMP + 2 diphosphate</text>
        <dbReference type="Rhea" id="RHEA:24898"/>
        <dbReference type="ChEBI" id="CHEBI:33019"/>
        <dbReference type="ChEBI" id="CHEBI:37565"/>
        <dbReference type="ChEBI" id="CHEBI:58805"/>
        <dbReference type="EC" id="2.7.7.65"/>
    </reaction>
</comment>
<feature type="transmembrane region" description="Helical" evidence="4">
    <location>
        <begin position="23"/>
        <end position="45"/>
    </location>
</feature>
<proteinExistence type="predicted"/>
<dbReference type="SUPFAM" id="SSF55073">
    <property type="entry name" value="Nucleotide cyclase"/>
    <property type="match status" value="1"/>
</dbReference>
<keyword evidence="4" id="KW-0472">Membrane</keyword>
<feature type="transmembrane region" description="Helical" evidence="4">
    <location>
        <begin position="142"/>
        <end position="164"/>
    </location>
</feature>
<keyword evidence="4" id="KW-0812">Transmembrane</keyword>
<dbReference type="PANTHER" id="PTHR45138">
    <property type="entry name" value="REGULATORY COMPONENTS OF SENSORY TRANSDUCTION SYSTEM"/>
    <property type="match status" value="1"/>
</dbReference>
<sequence length="406" mass="44950">MISIRALAGKLGNPLDWSSCGKALLLLGISLFYHVQYTWTAHYLLGRDDREQLVNVANVEHLINNFHLLVALTVVLFALIPIFRRTYGDRVWYEYLAAVYYGLSLCYFSYTIGTLTLPTGAALAGTPVVGFIFFNRGAILTALGLSLVALIGISYAAAVGYIPYAPIILHPLGANGQLSMEWMTLMYIYTAPHLVVLILLAYYVLRRWRQREDEVRLLSLTDVLTGLANRRSILSYLNREQDRSVRQGVPLTVLLMDLDNFKQINDSWGHPVGDEILVKVGHVLRDAVRQNDQVGRFGGEEFLIVLPGTDVPGAMLLAERCRAAIADISVSVGGGQDLRVTGSFGLFCNVSDRTLEVQDMLRFVDEALYLAKERGRNRIEISKGRPPSPGLLGTHNGALIGAPTMR</sequence>
<evidence type="ECO:0000256" key="2">
    <source>
        <dbReference type="ARBA" id="ARBA00012528"/>
    </source>
</evidence>
<dbReference type="EC" id="2.7.7.65" evidence="2"/>
<dbReference type="RefSeq" id="WP_246065637.1">
    <property type="nucleotide sequence ID" value="NZ_CP031093.1"/>
</dbReference>
<dbReference type="InterPro" id="IPR029787">
    <property type="entry name" value="Nucleotide_cyclase"/>
</dbReference>
<dbReference type="Pfam" id="PF00990">
    <property type="entry name" value="GGDEF"/>
    <property type="match status" value="1"/>
</dbReference>
<keyword evidence="4" id="KW-1133">Transmembrane helix</keyword>
<dbReference type="GO" id="GO:0052621">
    <property type="term" value="F:diguanylate cyclase activity"/>
    <property type="evidence" value="ECO:0007669"/>
    <property type="project" value="UniProtKB-EC"/>
</dbReference>
<dbReference type="CDD" id="cd01949">
    <property type="entry name" value="GGDEF"/>
    <property type="match status" value="1"/>
</dbReference>
<feature type="transmembrane region" description="Helical" evidence="4">
    <location>
        <begin position="116"/>
        <end position="135"/>
    </location>
</feature>
<dbReference type="InterPro" id="IPR043128">
    <property type="entry name" value="Rev_trsase/Diguanyl_cyclase"/>
</dbReference>
<evidence type="ECO:0000313" key="6">
    <source>
        <dbReference type="EMBL" id="QCF27569.1"/>
    </source>
</evidence>
<evidence type="ECO:0000256" key="4">
    <source>
        <dbReference type="SAM" id="Phobius"/>
    </source>
</evidence>
<dbReference type="InterPro" id="IPR000160">
    <property type="entry name" value="GGDEF_dom"/>
</dbReference>
<dbReference type="Proteomes" id="UP000298049">
    <property type="component" value="Chromosome"/>
</dbReference>
<reference evidence="6 7" key="1">
    <citation type="submission" date="2018-07" db="EMBL/GenBank/DDBJ databases">
        <title>Marsedoiliclastica nanhaica gen. nov. sp. nov., a novel marine hydrocarbonoclastic bacterium isolated from an in-situ enriched hydrocarbon-degrading consortium in deep-sea sediment.</title>
        <authorList>
            <person name="Dong C."/>
            <person name="Ma T."/>
            <person name="Liu R."/>
            <person name="Shao Z."/>
        </authorList>
    </citation>
    <scope>NUCLEOTIDE SEQUENCE [LARGE SCALE GENOMIC DNA]</scope>
    <source>
        <strain evidence="7">soil36-7</strain>
    </source>
</reference>
<name>A0A4P7XK54_9ALTE</name>
<evidence type="ECO:0000259" key="5">
    <source>
        <dbReference type="PROSITE" id="PS50887"/>
    </source>
</evidence>
<dbReference type="InterPro" id="IPR050469">
    <property type="entry name" value="Diguanylate_Cyclase"/>
</dbReference>
<protein>
    <recommendedName>
        <fullName evidence="2">diguanylate cyclase</fullName>
        <ecNumber evidence="2">2.7.7.65</ecNumber>
    </recommendedName>
</protein>
<organism evidence="6 7">
    <name type="scientific">Hydrocarboniclastica marina</name>
    <dbReference type="NCBI Taxonomy" id="2259620"/>
    <lineage>
        <taxon>Bacteria</taxon>
        <taxon>Pseudomonadati</taxon>
        <taxon>Pseudomonadota</taxon>
        <taxon>Gammaproteobacteria</taxon>
        <taxon>Alteromonadales</taxon>
        <taxon>Alteromonadaceae</taxon>
        <taxon>Hydrocarboniclastica</taxon>
    </lineage>
</organism>
<gene>
    <name evidence="6" type="ORF">soil367_17485</name>
</gene>
<accession>A0A4P7XK54</accession>
<keyword evidence="7" id="KW-1185">Reference proteome</keyword>
<feature type="transmembrane region" description="Helical" evidence="4">
    <location>
        <begin position="65"/>
        <end position="83"/>
    </location>
</feature>
<dbReference type="Gene3D" id="3.30.70.270">
    <property type="match status" value="1"/>
</dbReference>
<feature type="domain" description="GGDEF" evidence="5">
    <location>
        <begin position="249"/>
        <end position="384"/>
    </location>
</feature>
<dbReference type="PANTHER" id="PTHR45138:SF9">
    <property type="entry name" value="DIGUANYLATE CYCLASE DGCM-RELATED"/>
    <property type="match status" value="1"/>
</dbReference>
<dbReference type="PROSITE" id="PS50887">
    <property type="entry name" value="GGDEF"/>
    <property type="match status" value="1"/>
</dbReference>
<dbReference type="AlphaFoldDB" id="A0A4P7XK54"/>
<feature type="transmembrane region" description="Helical" evidence="4">
    <location>
        <begin position="184"/>
        <end position="205"/>
    </location>
</feature>
<dbReference type="NCBIfam" id="TIGR00254">
    <property type="entry name" value="GGDEF"/>
    <property type="match status" value="1"/>
</dbReference>
<evidence type="ECO:0000313" key="7">
    <source>
        <dbReference type="Proteomes" id="UP000298049"/>
    </source>
</evidence>